<accession>A0ABX8W4D2</accession>
<protein>
    <submittedName>
        <fullName evidence="1">Uncharacterized protein</fullName>
    </submittedName>
</protein>
<evidence type="ECO:0000313" key="2">
    <source>
        <dbReference type="Proteomes" id="UP000824976"/>
    </source>
</evidence>
<sequence>MTGILTTTIAKPYINTIKYSETDRHRENRHTAKQAGQVIIRMTMPLRCRTTSYSALLILTLVGHYSATLRGILPSDGNKQASNEYRRSDTLFIVCLPCHAPVLQIHSIWIGYCVGINKADRSKEEE</sequence>
<dbReference type="RefSeq" id="WP_219952013.1">
    <property type="nucleotide sequence ID" value="NZ_CP040817.1"/>
</dbReference>
<evidence type="ECO:0000313" key="1">
    <source>
        <dbReference type="EMBL" id="QYM93320.1"/>
    </source>
</evidence>
<proteinExistence type="predicted"/>
<gene>
    <name evidence="1" type="ORF">FGI21_16360</name>
</gene>
<organism evidence="1 2">
    <name type="scientific">Dickeya zeae</name>
    <dbReference type="NCBI Taxonomy" id="204042"/>
    <lineage>
        <taxon>Bacteria</taxon>
        <taxon>Pseudomonadati</taxon>
        <taxon>Pseudomonadota</taxon>
        <taxon>Gammaproteobacteria</taxon>
        <taxon>Enterobacterales</taxon>
        <taxon>Pectobacteriaceae</taxon>
        <taxon>Dickeya</taxon>
    </lineage>
</organism>
<keyword evidence="2" id="KW-1185">Reference proteome</keyword>
<reference evidence="1 2" key="1">
    <citation type="submission" date="2019-06" db="EMBL/GenBank/DDBJ databases">
        <title>Complete genome of Dickeya zeae PL65.</title>
        <authorList>
            <person name="Boluk G."/>
            <person name="Arif M."/>
        </authorList>
    </citation>
    <scope>NUCLEOTIDE SEQUENCE [LARGE SCALE GENOMIC DNA]</scope>
    <source>
        <strain evidence="1 2">PL65</strain>
    </source>
</reference>
<dbReference type="EMBL" id="CP040817">
    <property type="protein sequence ID" value="QYM93320.1"/>
    <property type="molecule type" value="Genomic_DNA"/>
</dbReference>
<name>A0ABX8W4D2_9GAMM</name>
<dbReference type="Proteomes" id="UP000824976">
    <property type="component" value="Chromosome"/>
</dbReference>